<sequence>MAPPFAHAVIVLILACKDARVIDVMDVKRVSFGAYWNKKAIYGLLFKASAETVMTIAADPNRMLPI</sequence>
<dbReference type="AlphaFoldDB" id="A0A418SLG9"/>
<gene>
    <name evidence="1" type="ORF">D3P04_23035</name>
</gene>
<keyword evidence="2" id="KW-1185">Reference proteome</keyword>
<comment type="caution">
    <text evidence="1">The sequence shown here is derived from an EMBL/GenBank/DDBJ whole genome shotgun (WGS) entry which is preliminary data.</text>
</comment>
<dbReference type="Proteomes" id="UP000284202">
    <property type="component" value="Unassembled WGS sequence"/>
</dbReference>
<evidence type="ECO:0000313" key="2">
    <source>
        <dbReference type="Proteomes" id="UP000284202"/>
    </source>
</evidence>
<dbReference type="OrthoDB" id="6979325at2"/>
<name>A0A418SLG9_9RHOB</name>
<proteinExistence type="predicted"/>
<accession>A0A418SLG9</accession>
<reference evidence="2" key="1">
    <citation type="submission" date="2018-09" db="EMBL/GenBank/DDBJ databases">
        <title>Acidovorax cavernicola nov. sp. isolated from Gruta de las Maravillas (Aracena, Spain).</title>
        <authorList>
            <person name="Jurado V."/>
            <person name="Gutierrez-Patricio S."/>
            <person name="Gonzalez-Pimentel J.L."/>
            <person name="Miller A.Z."/>
            <person name="Laiz L."/>
            <person name="Saiz-Jimenez C."/>
        </authorList>
    </citation>
    <scope>NUCLEOTIDE SEQUENCE [LARGE SCALE GENOMIC DNA]</scope>
    <source>
        <strain evidence="2">1011MAR3C25</strain>
    </source>
</reference>
<protein>
    <submittedName>
        <fullName evidence="1">Uncharacterized protein</fullName>
    </submittedName>
</protein>
<evidence type="ECO:0000313" key="1">
    <source>
        <dbReference type="EMBL" id="RJE81811.1"/>
    </source>
</evidence>
<organism evidence="1 2">
    <name type="scientific">Paracoccus onubensis</name>
    <dbReference type="NCBI Taxonomy" id="1675788"/>
    <lineage>
        <taxon>Bacteria</taxon>
        <taxon>Pseudomonadati</taxon>
        <taxon>Pseudomonadota</taxon>
        <taxon>Alphaproteobacteria</taxon>
        <taxon>Rhodobacterales</taxon>
        <taxon>Paracoccaceae</taxon>
        <taxon>Paracoccus</taxon>
    </lineage>
</organism>
<dbReference type="EMBL" id="QZCG01000040">
    <property type="protein sequence ID" value="RJE81811.1"/>
    <property type="molecule type" value="Genomic_DNA"/>
</dbReference>